<dbReference type="EMBL" id="CADCTD010000181">
    <property type="protein sequence ID" value="CAA9287033.1"/>
    <property type="molecule type" value="Genomic_DNA"/>
</dbReference>
<dbReference type="NCBIfam" id="TIGR03481">
    <property type="entry name" value="HpnM"/>
    <property type="match status" value="1"/>
</dbReference>
<evidence type="ECO:0000256" key="1">
    <source>
        <dbReference type="SAM" id="SignalP"/>
    </source>
</evidence>
<dbReference type="Gene3D" id="3.10.450.710">
    <property type="entry name" value="Tgt2/MlaC"/>
    <property type="match status" value="1"/>
</dbReference>
<feature type="chain" id="PRO_5027105573" description="Hopanoid biosynthesis protein HpnM" evidence="1">
    <location>
        <begin position="24"/>
        <end position="194"/>
    </location>
</feature>
<sequence>MNAIARRTLLAALALLPFARAEAQTAPIERLNAALLDVMRNARALGVRGREQRLRPVMEQVFNLPAMARIAVGPPWTTYAPADQQALVAAFTDWSTATYASRFDGYGGESFEIQGSTPRPNGDVLVNTRILRPNDAPVQINYLLREGRIVDVYLTGTISELASRRSEFAGLLREGGPQRLVAELRRRTAEALRG</sequence>
<dbReference type="InterPro" id="IPR042245">
    <property type="entry name" value="Tgt2/MlaC_sf"/>
</dbReference>
<accession>A0A6J4JTE3</accession>
<evidence type="ECO:0000313" key="2">
    <source>
        <dbReference type="EMBL" id="CAA9287033.1"/>
    </source>
</evidence>
<feature type="signal peptide" evidence="1">
    <location>
        <begin position="1"/>
        <end position="23"/>
    </location>
</feature>
<dbReference type="Pfam" id="PF05494">
    <property type="entry name" value="MlaC"/>
    <property type="match status" value="1"/>
</dbReference>
<gene>
    <name evidence="2" type="ORF">AVDCRST_MAG27-4289</name>
</gene>
<dbReference type="InterPro" id="IPR017842">
    <property type="entry name" value="Hopanoid_biosyn-assoc_HpnM"/>
</dbReference>
<name>A0A6J4JTE3_9PROT</name>
<dbReference type="AlphaFoldDB" id="A0A6J4JTE3"/>
<keyword evidence="1" id="KW-0732">Signal</keyword>
<proteinExistence type="predicted"/>
<protein>
    <recommendedName>
        <fullName evidence="3">Hopanoid biosynthesis protein HpnM</fullName>
    </recommendedName>
</protein>
<dbReference type="PANTHER" id="PTHR36573">
    <property type="entry name" value="INTERMEMBRANE PHOSPHOLIPID TRANSPORT SYSTEM BINDING PROTEIN MLAC"/>
    <property type="match status" value="1"/>
</dbReference>
<organism evidence="2">
    <name type="scientific">uncultured Craurococcus sp</name>
    <dbReference type="NCBI Taxonomy" id="1135998"/>
    <lineage>
        <taxon>Bacteria</taxon>
        <taxon>Pseudomonadati</taxon>
        <taxon>Pseudomonadota</taxon>
        <taxon>Alphaproteobacteria</taxon>
        <taxon>Acetobacterales</taxon>
        <taxon>Acetobacteraceae</taxon>
        <taxon>Craurococcus</taxon>
        <taxon>environmental samples</taxon>
    </lineage>
</organism>
<dbReference type="PANTHER" id="PTHR36573:SF1">
    <property type="entry name" value="INTERMEMBRANE PHOSPHOLIPID TRANSPORT SYSTEM BINDING PROTEIN MLAC"/>
    <property type="match status" value="1"/>
</dbReference>
<evidence type="ECO:0008006" key="3">
    <source>
        <dbReference type="Google" id="ProtNLM"/>
    </source>
</evidence>
<dbReference type="InterPro" id="IPR008869">
    <property type="entry name" value="MlaC/ttg2D"/>
</dbReference>
<reference evidence="2" key="1">
    <citation type="submission" date="2020-02" db="EMBL/GenBank/DDBJ databases">
        <authorList>
            <person name="Meier V. D."/>
        </authorList>
    </citation>
    <scope>NUCLEOTIDE SEQUENCE</scope>
    <source>
        <strain evidence="2">AVDCRST_MAG27</strain>
    </source>
</reference>